<gene>
    <name evidence="1" type="ORF">IDM48_08225</name>
</gene>
<evidence type="ECO:0008006" key="3">
    <source>
        <dbReference type="Google" id="ProtNLM"/>
    </source>
</evidence>
<dbReference type="Proteomes" id="UP000516421">
    <property type="component" value="Chromosome"/>
</dbReference>
<accession>A0A7H2BI82</accession>
<dbReference type="Gene3D" id="3.10.450.590">
    <property type="match status" value="1"/>
</dbReference>
<name>A0A7H2BI82_9MICC</name>
<dbReference type="EMBL" id="CP061538">
    <property type="protein sequence ID" value="QNV39378.1"/>
    <property type="molecule type" value="Genomic_DNA"/>
</dbReference>
<keyword evidence="2" id="KW-1185">Reference proteome</keyword>
<dbReference type="RefSeq" id="WP_190616895.1">
    <property type="nucleotide sequence ID" value="NZ_CP061538.1"/>
</dbReference>
<evidence type="ECO:0000313" key="1">
    <source>
        <dbReference type="EMBL" id="QNV39378.1"/>
    </source>
</evidence>
<dbReference type="KEGG" id="rama:IDM48_08225"/>
<reference evidence="1 2" key="1">
    <citation type="submission" date="2020-09" db="EMBL/GenBank/DDBJ databases">
        <title>Investigation of environmental microbe.</title>
        <authorList>
            <person name="Ou Y."/>
            <person name="Kang Q."/>
        </authorList>
    </citation>
    <scope>NUCLEOTIDE SEQUENCE [LARGE SCALE GENOMIC DNA]</scope>
    <source>
        <strain evidence="1 2">KJZ-9</strain>
    </source>
</reference>
<dbReference type="SUPFAM" id="SSF88659">
    <property type="entry name" value="Sigma3 and sigma4 domains of RNA polymerase sigma factors"/>
    <property type="match status" value="1"/>
</dbReference>
<protein>
    <recommendedName>
        <fullName evidence="3">DUF3887 domain-containing protein</fullName>
    </recommendedName>
</protein>
<dbReference type="AlphaFoldDB" id="A0A7H2BI82"/>
<organism evidence="1 2">
    <name type="scientific">Rothia amarae</name>
    <dbReference type="NCBI Taxonomy" id="169480"/>
    <lineage>
        <taxon>Bacteria</taxon>
        <taxon>Bacillati</taxon>
        <taxon>Actinomycetota</taxon>
        <taxon>Actinomycetes</taxon>
        <taxon>Micrococcales</taxon>
        <taxon>Micrococcaceae</taxon>
        <taxon>Rothia</taxon>
    </lineage>
</organism>
<evidence type="ECO:0000313" key="2">
    <source>
        <dbReference type="Proteomes" id="UP000516421"/>
    </source>
</evidence>
<dbReference type="InterPro" id="IPR013324">
    <property type="entry name" value="RNA_pol_sigma_r3/r4-like"/>
</dbReference>
<sequence length="181" mass="20763">MKKNPSELDSITNAHQQVLDASAQLEEAVRRARQSGVTWQQIGDAMGVSKQAASQRFQQASLKLTDKSLDSITKEIEQITDSFFTALDREDISTLHSLMTYMTARQLSQRKILSIWHQTKEACGDFIEISNSRIEHNGTTFVYTYRLRHQWGEPVGQILFNMRQQITGWVIFLDDSAELPW</sequence>
<proteinExistence type="predicted"/>